<comment type="cofactor">
    <cofactor evidence="1">
        <name>FAD</name>
        <dbReference type="ChEBI" id="CHEBI:57692"/>
    </cofactor>
</comment>
<evidence type="ECO:0000313" key="8">
    <source>
        <dbReference type="EMBL" id="SMD27287.1"/>
    </source>
</evidence>
<dbReference type="Gene3D" id="1.10.540.10">
    <property type="entry name" value="Acyl-CoA dehydrogenase/oxidase, N-terminal domain"/>
    <property type="match status" value="1"/>
</dbReference>
<dbReference type="GO" id="GO:0050660">
    <property type="term" value="F:flavin adenine dinucleotide binding"/>
    <property type="evidence" value="ECO:0007669"/>
    <property type="project" value="InterPro"/>
</dbReference>
<protein>
    <submittedName>
        <fullName evidence="8">Acyl-CoA dehydrogenase</fullName>
    </submittedName>
</protein>
<dbReference type="AlphaFoldDB" id="A0A1Y5Y934"/>
<dbReference type="Gene3D" id="1.20.140.10">
    <property type="entry name" value="Butyryl-CoA Dehydrogenase, subunit A, domain 3"/>
    <property type="match status" value="1"/>
</dbReference>
<feature type="domain" description="Acyl-CoA dehydrogenase/oxidase C-terminal" evidence="6">
    <location>
        <begin position="179"/>
        <end position="294"/>
    </location>
</feature>
<dbReference type="InterPro" id="IPR009100">
    <property type="entry name" value="AcylCoA_DH/oxidase_NM_dom_sf"/>
</dbReference>
<dbReference type="RefSeq" id="WP_084434846.1">
    <property type="nucleotide sequence ID" value="NZ_FWXV01000022.1"/>
</dbReference>
<dbReference type="Proteomes" id="UP000192674">
    <property type="component" value="Unassembled WGS sequence"/>
</dbReference>
<evidence type="ECO:0000259" key="7">
    <source>
        <dbReference type="Pfam" id="PF02771"/>
    </source>
</evidence>
<keyword evidence="5" id="KW-0560">Oxidoreductase</keyword>
<proteinExistence type="inferred from homology"/>
<keyword evidence="4" id="KW-0274">FAD</keyword>
<keyword evidence="3" id="KW-0285">Flavoprotein</keyword>
<dbReference type="InterPro" id="IPR013786">
    <property type="entry name" value="AcylCoA_DH/ox_N"/>
</dbReference>
<evidence type="ECO:0000256" key="3">
    <source>
        <dbReference type="ARBA" id="ARBA00022630"/>
    </source>
</evidence>
<evidence type="ECO:0000259" key="6">
    <source>
        <dbReference type="Pfam" id="PF00441"/>
    </source>
</evidence>
<dbReference type="PANTHER" id="PTHR43884:SF20">
    <property type="entry name" value="ACYL-COA DEHYDROGENASE FADE28"/>
    <property type="match status" value="1"/>
</dbReference>
<reference evidence="8 9" key="1">
    <citation type="submission" date="2017-04" db="EMBL/GenBank/DDBJ databases">
        <authorList>
            <person name="Afonso C.L."/>
            <person name="Miller P.J."/>
            <person name="Scott M.A."/>
            <person name="Spackman E."/>
            <person name="Goraichik I."/>
            <person name="Dimitrov K.M."/>
            <person name="Suarez D.L."/>
            <person name="Swayne D.E."/>
        </authorList>
    </citation>
    <scope>NUCLEOTIDE SEQUENCE [LARGE SCALE GENOMIC DNA]</scope>
    <source>
        <strain evidence="8 9">DSM 43828</strain>
    </source>
</reference>
<comment type="similarity">
    <text evidence="2">Belongs to the acyl-CoA dehydrogenase family.</text>
</comment>
<evidence type="ECO:0000256" key="4">
    <source>
        <dbReference type="ARBA" id="ARBA00022827"/>
    </source>
</evidence>
<dbReference type="SUPFAM" id="SSF56645">
    <property type="entry name" value="Acyl-CoA dehydrogenase NM domain-like"/>
    <property type="match status" value="1"/>
</dbReference>
<dbReference type="InterPro" id="IPR009075">
    <property type="entry name" value="AcylCo_DH/oxidase_C"/>
</dbReference>
<dbReference type="InterPro" id="IPR037069">
    <property type="entry name" value="AcylCoA_DH/ox_N_sf"/>
</dbReference>
<dbReference type="InterPro" id="IPR036250">
    <property type="entry name" value="AcylCo_DH-like_C"/>
</dbReference>
<accession>A0A1Y5Y934</accession>
<name>A0A1Y5Y934_KIBAR</name>
<keyword evidence="9" id="KW-1185">Reference proteome</keyword>
<evidence type="ECO:0000256" key="1">
    <source>
        <dbReference type="ARBA" id="ARBA00001974"/>
    </source>
</evidence>
<dbReference type="SUPFAM" id="SSF47203">
    <property type="entry name" value="Acyl-CoA dehydrogenase C-terminal domain-like"/>
    <property type="match status" value="1"/>
</dbReference>
<feature type="domain" description="Acyl-CoA dehydrogenase/oxidase N-terminal" evidence="7">
    <location>
        <begin position="25"/>
        <end position="72"/>
    </location>
</feature>
<gene>
    <name evidence="8" type="ORF">SAMN05661093_10890</name>
</gene>
<evidence type="ECO:0000256" key="2">
    <source>
        <dbReference type="ARBA" id="ARBA00009347"/>
    </source>
</evidence>
<dbReference type="Pfam" id="PF02771">
    <property type="entry name" value="Acyl-CoA_dh_N"/>
    <property type="match status" value="1"/>
</dbReference>
<dbReference type="GO" id="GO:0003995">
    <property type="term" value="F:acyl-CoA dehydrogenase activity"/>
    <property type="evidence" value="ECO:0007669"/>
    <property type="project" value="TreeGrafter"/>
</dbReference>
<evidence type="ECO:0000256" key="5">
    <source>
        <dbReference type="ARBA" id="ARBA00023002"/>
    </source>
</evidence>
<evidence type="ECO:0000313" key="9">
    <source>
        <dbReference type="Proteomes" id="UP000192674"/>
    </source>
</evidence>
<dbReference type="EMBL" id="FWXV01000022">
    <property type="protein sequence ID" value="SMD27287.1"/>
    <property type="molecule type" value="Genomic_DNA"/>
</dbReference>
<dbReference type="Pfam" id="PF00441">
    <property type="entry name" value="Acyl-CoA_dh_1"/>
    <property type="match status" value="1"/>
</dbReference>
<dbReference type="OrthoDB" id="2450120at2"/>
<organism evidence="8 9">
    <name type="scientific">Kibdelosporangium aridum</name>
    <dbReference type="NCBI Taxonomy" id="2030"/>
    <lineage>
        <taxon>Bacteria</taxon>
        <taxon>Bacillati</taxon>
        <taxon>Actinomycetota</taxon>
        <taxon>Actinomycetes</taxon>
        <taxon>Pseudonocardiales</taxon>
        <taxon>Pseudonocardiaceae</taxon>
        <taxon>Kibdelosporangium</taxon>
    </lineage>
</organism>
<dbReference type="PANTHER" id="PTHR43884">
    <property type="entry name" value="ACYL-COA DEHYDROGENASE"/>
    <property type="match status" value="1"/>
</dbReference>
<sequence>MNDDHVAEILATVSAILKDNHPGPADFDRPLWKTLGQAGFHLLGVPEQIGGSGGSLRDLAVVVDLTAFHGARIPIVETAFLAGWLLSRAGIAVPDGLMVSSLDEASGRSRLSGRLRTPWARYADYVVTTVRDGTDVLVAVVPTEGLDIEYAENLAGEPRDTLVLNDVEPVAVAPSDVDAMDLLRRGALARSIQLAAAARAVLESTRRHVTEREQFGRPLARFQAVQQHLAALAAEATAMRVSADAAVLADDDVAVAAAKATNSASAHVVAAIGHQLHGALGYSQEHRLGAATTRLWAWREEFGSESYWQDQLAAMHTAGSWWPLLTDGAR</sequence>